<organism evidence="2">
    <name type="scientific">Candidatus Berkiella aquae</name>
    <dbReference type="NCBI Taxonomy" id="295108"/>
    <lineage>
        <taxon>Bacteria</taxon>
        <taxon>Pseudomonadati</taxon>
        <taxon>Pseudomonadota</taxon>
        <taxon>Gammaproteobacteria</taxon>
        <taxon>Candidatus Berkiellales</taxon>
        <taxon>Candidatus Berkiellaceae</taxon>
        <taxon>Candidatus Berkiella</taxon>
    </lineage>
</organism>
<dbReference type="AlphaFoldDB" id="A0A0Q9YJF2"/>
<reference evidence="3" key="3">
    <citation type="submission" date="2021-06" db="EMBL/GenBank/DDBJ databases">
        <title>Genomic Description and Analysis of Intracellular Bacteria, Candidatus Berkiella cookevillensis and Candidatus Berkiella aquae.</title>
        <authorList>
            <person name="Kidane D.T."/>
            <person name="Mehari Y.T."/>
            <person name="Rice F.C."/>
            <person name="Arivett B.A."/>
            <person name="Farone A.L."/>
            <person name="Berk S.G."/>
            <person name="Farone M.B."/>
        </authorList>
    </citation>
    <scope>NUCLEOTIDE SEQUENCE</scope>
    <source>
        <strain evidence="3">HT99</strain>
    </source>
</reference>
<dbReference type="Proteomes" id="UP000051497">
    <property type="component" value="Unassembled WGS sequence"/>
</dbReference>
<comment type="caution">
    <text evidence="2">The sequence shown here is derived from an EMBL/GenBank/DDBJ whole genome shotgun (WGS) entry which is preliminary data.</text>
</comment>
<dbReference type="InterPro" id="IPR017508">
    <property type="entry name" value="HipA_N1"/>
</dbReference>
<dbReference type="OrthoDB" id="196808at2"/>
<gene>
    <name evidence="3" type="ORF">HT99x_007410</name>
    <name evidence="2" type="ORF">HT99x_01998</name>
</gene>
<dbReference type="STRING" id="295108.HT99x_01998"/>
<evidence type="ECO:0000313" key="3">
    <source>
        <dbReference type="EMBL" id="MCS5711257.1"/>
    </source>
</evidence>
<sequence>MREARVFNYGHYAGKLIEIEQNQYQFVYDDQYNGPPVSLTMPVAKKEFSYSQFPPFFDGLLPEGMLLEALLKSAKIDRKDYFLQLITVGKDLVGSVTVEGSV</sequence>
<dbReference type="EMBL" id="LKAJ01000008">
    <property type="protein sequence ID" value="KRG20781.1"/>
    <property type="molecule type" value="Genomic_DNA"/>
</dbReference>
<accession>A0A0Q9YJF2</accession>
<protein>
    <submittedName>
        <fullName evidence="3">HipA N-terminal domain-containing protein</fullName>
    </submittedName>
</protein>
<keyword evidence="4" id="KW-1185">Reference proteome</keyword>
<reference evidence="2" key="1">
    <citation type="submission" date="2015-09" db="EMBL/GenBank/DDBJ databases">
        <title>Draft Genome Sequences of Two Novel Amoeba-resistant Intranuclear Bacteria, Candidatus Berkiella cookevillensis and Candidatus Berkiella aquae.</title>
        <authorList>
            <person name="Mehari Y.T."/>
            <person name="Arivett B.A."/>
            <person name="Farone A.L."/>
            <person name="Gunderson J.H."/>
            <person name="Farone M.B."/>
        </authorList>
    </citation>
    <scope>NUCLEOTIDE SEQUENCE [LARGE SCALE GENOMIC DNA]</scope>
    <source>
        <strain evidence="2">HT99</strain>
    </source>
</reference>
<name>A0A0Q9YJF2_9GAMM</name>
<reference evidence="3" key="2">
    <citation type="journal article" date="2016" name="Genome Announc.">
        <title>Draft Genome Sequences of Two Novel Amoeba-Resistant Intranuclear Bacteria, 'Candidatus Berkiella cookevillensis' and 'Candidatus Berkiella aquae'.</title>
        <authorList>
            <person name="Mehari Y.T."/>
            <person name="Arivett B.A."/>
            <person name="Farone A.L."/>
            <person name="Gunderson J.H."/>
            <person name="Farone M.B."/>
        </authorList>
    </citation>
    <scope>NUCLEOTIDE SEQUENCE</scope>
    <source>
        <strain evidence="3">HT99</strain>
    </source>
</reference>
<proteinExistence type="predicted"/>
<dbReference type="Pfam" id="PF13657">
    <property type="entry name" value="Couple_hipA"/>
    <property type="match status" value="1"/>
</dbReference>
<dbReference type="EMBL" id="LKAJ02000001">
    <property type="protein sequence ID" value="MCS5711257.1"/>
    <property type="molecule type" value="Genomic_DNA"/>
</dbReference>
<evidence type="ECO:0000313" key="4">
    <source>
        <dbReference type="Proteomes" id="UP000051497"/>
    </source>
</evidence>
<feature type="domain" description="HipA N-terminal subdomain 1" evidence="1">
    <location>
        <begin position="5"/>
        <end position="98"/>
    </location>
</feature>
<evidence type="ECO:0000313" key="2">
    <source>
        <dbReference type="EMBL" id="KRG20781.1"/>
    </source>
</evidence>
<evidence type="ECO:0000259" key="1">
    <source>
        <dbReference type="Pfam" id="PF13657"/>
    </source>
</evidence>
<dbReference type="NCBIfam" id="TIGR03071">
    <property type="entry name" value="couple_hipA"/>
    <property type="match status" value="1"/>
</dbReference>